<dbReference type="GO" id="GO:0005524">
    <property type="term" value="F:ATP binding"/>
    <property type="evidence" value="ECO:0007669"/>
    <property type="project" value="UniProtKB-UniRule"/>
</dbReference>
<keyword evidence="4 7" id="KW-0067">ATP-binding</keyword>
<dbReference type="AlphaFoldDB" id="A0A849AFK7"/>
<comment type="caution">
    <text evidence="11">The sequence shown here is derived from an EMBL/GenBank/DDBJ whole genome shotgun (WGS) entry which is preliminary data.</text>
</comment>
<dbReference type="InterPro" id="IPR011764">
    <property type="entry name" value="Biotin_carboxylation_dom"/>
</dbReference>
<dbReference type="InterPro" id="IPR050856">
    <property type="entry name" value="Biotin_carboxylase_complex"/>
</dbReference>
<dbReference type="SMART" id="SM00878">
    <property type="entry name" value="Biotin_carb_C"/>
    <property type="match status" value="1"/>
</dbReference>
<dbReference type="CDD" id="cd06850">
    <property type="entry name" value="biotinyl_domain"/>
    <property type="match status" value="1"/>
</dbReference>
<dbReference type="PROSITE" id="PS00866">
    <property type="entry name" value="CPSASE_1"/>
    <property type="match status" value="1"/>
</dbReference>
<dbReference type="PROSITE" id="PS50979">
    <property type="entry name" value="BC"/>
    <property type="match status" value="1"/>
</dbReference>
<dbReference type="FunFam" id="2.40.50.100:FF:000003">
    <property type="entry name" value="Acetyl-CoA carboxylase biotin carboxyl carrier protein"/>
    <property type="match status" value="1"/>
</dbReference>
<feature type="domain" description="ATP-grasp" evidence="9">
    <location>
        <begin position="121"/>
        <end position="307"/>
    </location>
</feature>
<dbReference type="Gene3D" id="3.30.470.20">
    <property type="entry name" value="ATP-grasp fold, B domain"/>
    <property type="match status" value="1"/>
</dbReference>
<comment type="cofactor">
    <cofactor evidence="1">
        <name>biotin</name>
        <dbReference type="ChEBI" id="CHEBI:57586"/>
    </cofactor>
</comment>
<name>A0A849AFK7_9MICO</name>
<dbReference type="SUPFAM" id="SSF51230">
    <property type="entry name" value="Single hybrid motif"/>
    <property type="match status" value="1"/>
</dbReference>
<dbReference type="SUPFAM" id="SSF52440">
    <property type="entry name" value="PreATP-grasp domain"/>
    <property type="match status" value="1"/>
</dbReference>
<dbReference type="Gene3D" id="2.40.50.100">
    <property type="match status" value="1"/>
</dbReference>
<keyword evidence="2" id="KW-0436">Ligase</keyword>
<evidence type="ECO:0000313" key="12">
    <source>
        <dbReference type="Proteomes" id="UP000557772"/>
    </source>
</evidence>
<dbReference type="GO" id="GO:0046872">
    <property type="term" value="F:metal ion binding"/>
    <property type="evidence" value="ECO:0007669"/>
    <property type="project" value="InterPro"/>
</dbReference>
<dbReference type="SUPFAM" id="SSF56059">
    <property type="entry name" value="Glutathione synthetase ATP-binding domain-like"/>
    <property type="match status" value="1"/>
</dbReference>
<dbReference type="InterPro" id="IPR011054">
    <property type="entry name" value="Rudment_hybrid_motif"/>
</dbReference>
<keyword evidence="12" id="KW-1185">Reference proteome</keyword>
<proteinExistence type="predicted"/>
<accession>A0A849AFK7</accession>
<feature type="domain" description="Biotin carboxylation" evidence="10">
    <location>
        <begin position="2"/>
        <end position="443"/>
    </location>
</feature>
<evidence type="ECO:0000256" key="1">
    <source>
        <dbReference type="ARBA" id="ARBA00001953"/>
    </source>
</evidence>
<dbReference type="RefSeq" id="WP_171151334.1">
    <property type="nucleotide sequence ID" value="NZ_JABENB010000001.1"/>
</dbReference>
<dbReference type="InterPro" id="IPR000089">
    <property type="entry name" value="Biotin_lipoyl"/>
</dbReference>
<dbReference type="InterPro" id="IPR005479">
    <property type="entry name" value="CPAse_ATP-bd"/>
</dbReference>
<evidence type="ECO:0000259" key="8">
    <source>
        <dbReference type="PROSITE" id="PS50968"/>
    </source>
</evidence>
<keyword evidence="3 7" id="KW-0547">Nucleotide-binding</keyword>
<evidence type="ECO:0000256" key="2">
    <source>
        <dbReference type="ARBA" id="ARBA00022598"/>
    </source>
</evidence>
<evidence type="ECO:0000256" key="6">
    <source>
        <dbReference type="ARBA" id="ARBA00048501"/>
    </source>
</evidence>
<feature type="domain" description="Lipoyl-binding" evidence="8">
    <location>
        <begin position="570"/>
        <end position="645"/>
    </location>
</feature>
<evidence type="ECO:0000256" key="4">
    <source>
        <dbReference type="ARBA" id="ARBA00022840"/>
    </source>
</evidence>
<evidence type="ECO:0000256" key="7">
    <source>
        <dbReference type="PROSITE-ProRule" id="PRU00409"/>
    </source>
</evidence>
<organism evidence="11 12">
    <name type="scientific">Flexivirga aerilata</name>
    <dbReference type="NCBI Taxonomy" id="1656889"/>
    <lineage>
        <taxon>Bacteria</taxon>
        <taxon>Bacillati</taxon>
        <taxon>Actinomycetota</taxon>
        <taxon>Actinomycetes</taxon>
        <taxon>Micrococcales</taxon>
        <taxon>Dermacoccaceae</taxon>
        <taxon>Flexivirga</taxon>
    </lineage>
</organism>
<dbReference type="SUPFAM" id="SSF51246">
    <property type="entry name" value="Rudiment single hybrid motif"/>
    <property type="match status" value="1"/>
</dbReference>
<dbReference type="FunFam" id="3.40.50.20:FF:000010">
    <property type="entry name" value="Propionyl-CoA carboxylase subunit alpha"/>
    <property type="match status" value="1"/>
</dbReference>
<dbReference type="Pfam" id="PF00289">
    <property type="entry name" value="Biotin_carb_N"/>
    <property type="match status" value="1"/>
</dbReference>
<evidence type="ECO:0000259" key="10">
    <source>
        <dbReference type="PROSITE" id="PS50979"/>
    </source>
</evidence>
<dbReference type="PANTHER" id="PTHR18866">
    <property type="entry name" value="CARBOXYLASE:PYRUVATE/ACETYL-COA/PROPIONYL-COA CARBOXYLASE"/>
    <property type="match status" value="1"/>
</dbReference>
<comment type="catalytic activity">
    <reaction evidence="6">
        <text>N(6)-biotinyl-L-lysyl-[protein] + hydrogencarbonate + ATP = N(6)-carboxybiotinyl-L-lysyl-[protein] + ADP + phosphate + H(+)</text>
        <dbReference type="Rhea" id="RHEA:13501"/>
        <dbReference type="Rhea" id="RHEA-COMP:10505"/>
        <dbReference type="Rhea" id="RHEA-COMP:10506"/>
        <dbReference type="ChEBI" id="CHEBI:15378"/>
        <dbReference type="ChEBI" id="CHEBI:17544"/>
        <dbReference type="ChEBI" id="CHEBI:30616"/>
        <dbReference type="ChEBI" id="CHEBI:43474"/>
        <dbReference type="ChEBI" id="CHEBI:83144"/>
        <dbReference type="ChEBI" id="CHEBI:83145"/>
        <dbReference type="ChEBI" id="CHEBI:456216"/>
        <dbReference type="EC" id="6.3.4.14"/>
    </reaction>
    <physiologicalReaction direction="left-to-right" evidence="6">
        <dbReference type="Rhea" id="RHEA:13502"/>
    </physiologicalReaction>
</comment>
<dbReference type="Pfam" id="PF00364">
    <property type="entry name" value="Biotin_lipoyl"/>
    <property type="match status" value="1"/>
</dbReference>
<evidence type="ECO:0000256" key="5">
    <source>
        <dbReference type="ARBA" id="ARBA00023267"/>
    </source>
</evidence>
<dbReference type="InterPro" id="IPR016185">
    <property type="entry name" value="PreATP-grasp_dom_sf"/>
</dbReference>
<evidence type="ECO:0000256" key="3">
    <source>
        <dbReference type="ARBA" id="ARBA00022741"/>
    </source>
</evidence>
<dbReference type="InterPro" id="IPR011053">
    <property type="entry name" value="Single_hybrid_motif"/>
</dbReference>
<reference evidence="11 12" key="1">
    <citation type="submission" date="2020-05" db="EMBL/GenBank/DDBJ databases">
        <title>Flexivirga sp. ID2601S isolated from air conditioner.</title>
        <authorList>
            <person name="Kim D.H."/>
        </authorList>
    </citation>
    <scope>NUCLEOTIDE SEQUENCE [LARGE SCALE GENOMIC DNA]</scope>
    <source>
        <strain evidence="11 12">ID2601S</strain>
    </source>
</reference>
<dbReference type="GO" id="GO:0004075">
    <property type="term" value="F:biotin carboxylase activity"/>
    <property type="evidence" value="ECO:0007669"/>
    <property type="project" value="UniProtKB-EC"/>
</dbReference>
<evidence type="ECO:0000313" key="11">
    <source>
        <dbReference type="EMBL" id="NNG37978.1"/>
    </source>
</evidence>
<dbReference type="PROSITE" id="PS50968">
    <property type="entry name" value="BIOTINYL_LIPOYL"/>
    <property type="match status" value="1"/>
</dbReference>
<dbReference type="PROSITE" id="PS00867">
    <property type="entry name" value="CPSASE_2"/>
    <property type="match status" value="1"/>
</dbReference>
<dbReference type="PANTHER" id="PTHR18866:SF126">
    <property type="entry name" value="BIOTIN CARBOXYLASE"/>
    <property type="match status" value="1"/>
</dbReference>
<dbReference type="Pfam" id="PF02785">
    <property type="entry name" value="Biotin_carb_C"/>
    <property type="match status" value="1"/>
</dbReference>
<dbReference type="PROSITE" id="PS50975">
    <property type="entry name" value="ATP_GRASP"/>
    <property type="match status" value="1"/>
</dbReference>
<sequence>MTIRRLLVANRGEIARRVFATCRQLGIETVAVHSDADADAPFVREADYAVRLPGDAPSDTYLRGDLIVAAAKSSGADAIHPGYGFLSENAEFAGQVIDAGVTWVGPRPETIASMGSKIEAKSLMRAGGVPTLDVDVDNVADDAFPLLVKAAFGGGGRGMRVVQSRDRLAGELEAARDEAKSAFGDDTVFVEPYLPTARHVEVQVLADEHGTCWVVGERDCSIQRRHQKVVEEAPAPNLSESVRDRLFDAARKAVAAVDYVGAGTVEFLVQGDSVYFLEMNTRLQVEHPVTECVTGTDLVAGQLTVAEGGALPERDFTPNGHAIEVRLYAEDPAHGWAPQTGVVESFEFPAAIAEFAKLDRPGLRLDSAVESGSTVSIHYDPMLAKVIVWGPTREAATRMLSDALRRGRVHGVLTNAAVLRSIMTDEEFVAGRVHTSLLDERIEQWIEAAGAPDTTQAVTAAALADATAAQRSRPVQQRIPAAWRNVPSQDQTRTYLHGDDEVTVAYRSVGGRLTPADQTLAAEQVDADGVRLRSGEVVSAYRVDRAEDVTFVDGPHGAIDLTLEPRFVDPQEAVASGSLLAPMPGVVTAVSAAVGDSVTAGAPLLVLEAMKMQHSITAPADGVVSELPVSVGTQVTAGAVLAVIDENDSAE</sequence>
<protein>
    <submittedName>
        <fullName evidence="11">Biotin/lipoyl-binding protein</fullName>
    </submittedName>
</protein>
<dbReference type="InterPro" id="IPR005481">
    <property type="entry name" value="BC-like_N"/>
</dbReference>
<dbReference type="Pfam" id="PF02786">
    <property type="entry name" value="CPSase_L_D2"/>
    <property type="match status" value="1"/>
</dbReference>
<dbReference type="Proteomes" id="UP000557772">
    <property type="component" value="Unassembled WGS sequence"/>
</dbReference>
<gene>
    <name evidence="11" type="ORF">HJ588_01635</name>
</gene>
<evidence type="ECO:0000259" key="9">
    <source>
        <dbReference type="PROSITE" id="PS50975"/>
    </source>
</evidence>
<dbReference type="EMBL" id="JABENB010000001">
    <property type="protein sequence ID" value="NNG37978.1"/>
    <property type="molecule type" value="Genomic_DNA"/>
</dbReference>
<dbReference type="InterPro" id="IPR005482">
    <property type="entry name" value="Biotin_COase_C"/>
</dbReference>
<keyword evidence="5" id="KW-0092">Biotin</keyword>
<dbReference type="InterPro" id="IPR011761">
    <property type="entry name" value="ATP-grasp"/>
</dbReference>